<dbReference type="OrthoDB" id="424402at2759"/>
<feature type="compositionally biased region" description="Low complexity" evidence="1">
    <location>
        <begin position="96"/>
        <end position="106"/>
    </location>
</feature>
<proteinExistence type="predicted"/>
<feature type="compositionally biased region" description="Basic residues" evidence="1">
    <location>
        <begin position="239"/>
        <end position="251"/>
    </location>
</feature>
<feature type="region of interest" description="Disordered" evidence="1">
    <location>
        <begin position="1"/>
        <end position="27"/>
    </location>
</feature>
<dbReference type="EMBL" id="KV419397">
    <property type="protein sequence ID" value="KZS97134.1"/>
    <property type="molecule type" value="Genomic_DNA"/>
</dbReference>
<dbReference type="Proteomes" id="UP000076722">
    <property type="component" value="Unassembled WGS sequence"/>
</dbReference>
<dbReference type="AlphaFoldDB" id="A0A164YQA9"/>
<evidence type="ECO:0000313" key="3">
    <source>
        <dbReference type="Proteomes" id="UP000076722"/>
    </source>
</evidence>
<sequence>MSATTAQETSSRENKKTASDASDQVPHQMRIVSGASIERYVAFALKYFEENPGRPLSLHTLPLSRTNSASVPAPDPDGEPKEPEAERDESMDEDSTPSAAQSTTTPMRSKRLPPTVHDIPRLLTVVEIIKREYLAARVRDVRGQTAKDGPPGEAKGLEQYNELKCLEDLDTAPIESEPSLKPLSDAERTEQLMAMLDGKNHLKIKRTPFMIVTLCTTTWMAAPTDATYQPAPPPTKVSRNARLKAKKKAKKAAGSGES</sequence>
<evidence type="ECO:0000256" key="1">
    <source>
        <dbReference type="SAM" id="MobiDB-lite"/>
    </source>
</evidence>
<feature type="region of interest" description="Disordered" evidence="1">
    <location>
        <begin position="54"/>
        <end position="115"/>
    </location>
</feature>
<keyword evidence="3" id="KW-1185">Reference proteome</keyword>
<gene>
    <name evidence="2" type="ORF">SISNIDRAFT_482071</name>
</gene>
<accession>A0A164YQA9</accession>
<name>A0A164YQA9_9AGAM</name>
<feature type="compositionally biased region" description="Acidic residues" evidence="1">
    <location>
        <begin position="85"/>
        <end position="95"/>
    </location>
</feature>
<protein>
    <submittedName>
        <fullName evidence="2">Uncharacterized protein</fullName>
    </submittedName>
</protein>
<dbReference type="STRING" id="1314777.A0A164YQA9"/>
<reference evidence="2 3" key="1">
    <citation type="journal article" date="2016" name="Mol. Biol. Evol.">
        <title>Comparative Genomics of Early-Diverging Mushroom-Forming Fungi Provides Insights into the Origins of Lignocellulose Decay Capabilities.</title>
        <authorList>
            <person name="Nagy L.G."/>
            <person name="Riley R."/>
            <person name="Tritt A."/>
            <person name="Adam C."/>
            <person name="Daum C."/>
            <person name="Floudas D."/>
            <person name="Sun H."/>
            <person name="Yadav J.S."/>
            <person name="Pangilinan J."/>
            <person name="Larsson K.H."/>
            <person name="Matsuura K."/>
            <person name="Barry K."/>
            <person name="Labutti K."/>
            <person name="Kuo R."/>
            <person name="Ohm R.A."/>
            <person name="Bhattacharya S.S."/>
            <person name="Shirouzu T."/>
            <person name="Yoshinaga Y."/>
            <person name="Martin F.M."/>
            <person name="Grigoriev I.V."/>
            <person name="Hibbett D.S."/>
        </authorList>
    </citation>
    <scope>NUCLEOTIDE SEQUENCE [LARGE SCALE GENOMIC DNA]</scope>
    <source>
        <strain evidence="2 3">HHB9708</strain>
    </source>
</reference>
<feature type="region of interest" description="Disordered" evidence="1">
    <location>
        <begin position="224"/>
        <end position="258"/>
    </location>
</feature>
<evidence type="ECO:0000313" key="2">
    <source>
        <dbReference type="EMBL" id="KZS97134.1"/>
    </source>
</evidence>
<organism evidence="2 3">
    <name type="scientific">Sistotremastrum niveocremeum HHB9708</name>
    <dbReference type="NCBI Taxonomy" id="1314777"/>
    <lineage>
        <taxon>Eukaryota</taxon>
        <taxon>Fungi</taxon>
        <taxon>Dikarya</taxon>
        <taxon>Basidiomycota</taxon>
        <taxon>Agaricomycotina</taxon>
        <taxon>Agaricomycetes</taxon>
        <taxon>Sistotremastrales</taxon>
        <taxon>Sistotremastraceae</taxon>
        <taxon>Sertulicium</taxon>
        <taxon>Sertulicium niveocremeum</taxon>
    </lineage>
</organism>